<evidence type="ECO:0000313" key="2">
    <source>
        <dbReference type="EMBL" id="AUX27002.1"/>
    </source>
</evidence>
<dbReference type="SUPFAM" id="SSF55729">
    <property type="entry name" value="Acyl-CoA N-acyltransferases (Nat)"/>
    <property type="match status" value="1"/>
</dbReference>
<name>A0A4V0NEQ6_SORCE</name>
<sequence>METRPLTKPDYDRIVGEIDRWWAGPTSALAHPIFFYELGRLARVVEDHGLLVGFLLGFRCPDAAIGYVHLVGIHPDYRRRGVGRMLYAAFEEDCRREGCRQLKAITTLGNEGSVRFHAAVGWSATEVEDYAGPGRPRIVFTKDLQGDR</sequence>
<dbReference type="Gene3D" id="3.40.630.30">
    <property type="match status" value="1"/>
</dbReference>
<dbReference type="RefSeq" id="WP_129354987.1">
    <property type="nucleotide sequence ID" value="NZ_CP012670.1"/>
</dbReference>
<dbReference type="Proteomes" id="UP000295781">
    <property type="component" value="Chromosome"/>
</dbReference>
<reference evidence="2 3" key="1">
    <citation type="submission" date="2015-09" db="EMBL/GenBank/DDBJ databases">
        <title>Sorangium comparison.</title>
        <authorList>
            <person name="Zaburannyi N."/>
            <person name="Bunk B."/>
            <person name="Overmann J."/>
            <person name="Mueller R."/>
        </authorList>
    </citation>
    <scope>NUCLEOTIDE SEQUENCE [LARGE SCALE GENOMIC DNA]</scope>
    <source>
        <strain evidence="2 3">So ceGT47</strain>
    </source>
</reference>
<evidence type="ECO:0000259" key="1">
    <source>
        <dbReference type="PROSITE" id="PS51186"/>
    </source>
</evidence>
<proteinExistence type="predicted"/>
<dbReference type="PANTHER" id="PTHR43072">
    <property type="entry name" value="N-ACETYLTRANSFERASE"/>
    <property type="match status" value="1"/>
</dbReference>
<dbReference type="AlphaFoldDB" id="A0A4V0NEQ6"/>
<accession>A0A4V0NEQ6</accession>
<keyword evidence="2" id="KW-0808">Transferase</keyword>
<feature type="domain" description="N-acetyltransferase" evidence="1">
    <location>
        <begin position="1"/>
        <end position="145"/>
    </location>
</feature>
<dbReference type="InterPro" id="IPR000182">
    <property type="entry name" value="GNAT_dom"/>
</dbReference>
<dbReference type="GO" id="GO:0016747">
    <property type="term" value="F:acyltransferase activity, transferring groups other than amino-acyl groups"/>
    <property type="evidence" value="ECO:0007669"/>
    <property type="project" value="InterPro"/>
</dbReference>
<dbReference type="Pfam" id="PF00583">
    <property type="entry name" value="Acetyltransf_1"/>
    <property type="match status" value="1"/>
</dbReference>
<dbReference type="InterPro" id="IPR016181">
    <property type="entry name" value="Acyl_CoA_acyltransferase"/>
</dbReference>
<evidence type="ECO:0000313" key="3">
    <source>
        <dbReference type="Proteomes" id="UP000295781"/>
    </source>
</evidence>
<dbReference type="InterPro" id="IPR017255">
    <property type="entry name" value="AcTrfase_GNAT_prd"/>
</dbReference>
<protein>
    <submittedName>
        <fullName evidence="2">GCN5 family acetyltransferase</fullName>
    </submittedName>
</protein>
<dbReference type="PANTHER" id="PTHR43072:SF36">
    <property type="entry name" value="RIBOSOMAL-PROTEIN-ALANINE ACETYLTRANSFERASE"/>
    <property type="match status" value="1"/>
</dbReference>
<organism evidence="2 3">
    <name type="scientific">Sorangium cellulosum</name>
    <name type="common">Polyangium cellulosum</name>
    <dbReference type="NCBI Taxonomy" id="56"/>
    <lineage>
        <taxon>Bacteria</taxon>
        <taxon>Pseudomonadati</taxon>
        <taxon>Myxococcota</taxon>
        <taxon>Polyangia</taxon>
        <taxon>Polyangiales</taxon>
        <taxon>Polyangiaceae</taxon>
        <taxon>Sorangium</taxon>
    </lineage>
</organism>
<dbReference type="CDD" id="cd04301">
    <property type="entry name" value="NAT_SF"/>
    <property type="match status" value="1"/>
</dbReference>
<dbReference type="OrthoDB" id="281808at2"/>
<dbReference type="EMBL" id="CP012670">
    <property type="protein sequence ID" value="AUX27002.1"/>
    <property type="molecule type" value="Genomic_DNA"/>
</dbReference>
<dbReference type="PROSITE" id="PS51186">
    <property type="entry name" value="GNAT"/>
    <property type="match status" value="1"/>
</dbReference>
<gene>
    <name evidence="2" type="ORF">SOCEGT47_075740</name>
</gene>
<dbReference type="PIRSF" id="PIRSF037663">
    <property type="entry name" value="Acetyltransf_GNAT_prd"/>
    <property type="match status" value="1"/>
</dbReference>